<dbReference type="InterPro" id="IPR003439">
    <property type="entry name" value="ABC_transporter-like_ATP-bd"/>
</dbReference>
<proteinExistence type="predicted"/>
<evidence type="ECO:0000313" key="6">
    <source>
        <dbReference type="EMBL" id="TFD84512.1"/>
    </source>
</evidence>
<name>A0A4R9BH54_9MICO</name>
<dbReference type="PANTHER" id="PTHR43776">
    <property type="entry name" value="TRANSPORT ATP-BINDING PROTEIN"/>
    <property type="match status" value="1"/>
</dbReference>
<dbReference type="PANTHER" id="PTHR43776:SF8">
    <property type="entry name" value="ABC TRANSPORTER, ATP-BINDING PROTEIN"/>
    <property type="match status" value="1"/>
</dbReference>
<evidence type="ECO:0000256" key="1">
    <source>
        <dbReference type="ARBA" id="ARBA00022448"/>
    </source>
</evidence>
<dbReference type="Proteomes" id="UP000298468">
    <property type="component" value="Unassembled WGS sequence"/>
</dbReference>
<dbReference type="Gene3D" id="3.40.50.300">
    <property type="entry name" value="P-loop containing nucleotide triphosphate hydrolases"/>
    <property type="match status" value="1"/>
</dbReference>
<dbReference type="GO" id="GO:0016887">
    <property type="term" value="F:ATP hydrolysis activity"/>
    <property type="evidence" value="ECO:0007669"/>
    <property type="project" value="InterPro"/>
</dbReference>
<dbReference type="InterPro" id="IPR050319">
    <property type="entry name" value="ABC_transp_ATP-bind"/>
</dbReference>
<organism evidence="6 7">
    <name type="scientific">Cryobacterium lactosi</name>
    <dbReference type="NCBI Taxonomy" id="1259202"/>
    <lineage>
        <taxon>Bacteria</taxon>
        <taxon>Bacillati</taxon>
        <taxon>Actinomycetota</taxon>
        <taxon>Actinomycetes</taxon>
        <taxon>Micrococcales</taxon>
        <taxon>Microbacteriaceae</taxon>
        <taxon>Cryobacterium</taxon>
    </lineage>
</organism>
<evidence type="ECO:0000259" key="5">
    <source>
        <dbReference type="PROSITE" id="PS50893"/>
    </source>
</evidence>
<dbReference type="GO" id="GO:0015833">
    <property type="term" value="P:peptide transport"/>
    <property type="evidence" value="ECO:0007669"/>
    <property type="project" value="InterPro"/>
</dbReference>
<dbReference type="RefSeq" id="WP_134642380.1">
    <property type="nucleotide sequence ID" value="NZ_SOHM01000040.1"/>
</dbReference>
<dbReference type="Pfam" id="PF00005">
    <property type="entry name" value="ABC_tran"/>
    <property type="match status" value="1"/>
</dbReference>
<keyword evidence="1" id="KW-0813">Transport</keyword>
<dbReference type="SUPFAM" id="SSF52540">
    <property type="entry name" value="P-loop containing nucleoside triphosphate hydrolases"/>
    <property type="match status" value="1"/>
</dbReference>
<dbReference type="PROSITE" id="PS00211">
    <property type="entry name" value="ABC_TRANSPORTER_1"/>
    <property type="match status" value="1"/>
</dbReference>
<gene>
    <name evidence="6" type="ORF">E3T61_18810</name>
</gene>
<feature type="region of interest" description="Disordered" evidence="4">
    <location>
        <begin position="340"/>
        <end position="366"/>
    </location>
</feature>
<dbReference type="AlphaFoldDB" id="A0A4R9BH54"/>
<dbReference type="GO" id="GO:0055085">
    <property type="term" value="P:transmembrane transport"/>
    <property type="evidence" value="ECO:0007669"/>
    <property type="project" value="UniProtKB-ARBA"/>
</dbReference>
<dbReference type="InterPro" id="IPR003593">
    <property type="entry name" value="AAA+_ATPase"/>
</dbReference>
<dbReference type="SMART" id="SM00382">
    <property type="entry name" value="AAA"/>
    <property type="match status" value="1"/>
</dbReference>
<dbReference type="OrthoDB" id="8481147at2"/>
<comment type="caution">
    <text evidence="6">The sequence shown here is derived from an EMBL/GenBank/DDBJ whole genome shotgun (WGS) entry which is preliminary data.</text>
</comment>
<feature type="domain" description="ABC transporter" evidence="5">
    <location>
        <begin position="20"/>
        <end position="269"/>
    </location>
</feature>
<dbReference type="InterPro" id="IPR017871">
    <property type="entry name" value="ABC_transporter-like_CS"/>
</dbReference>
<dbReference type="Pfam" id="PF08352">
    <property type="entry name" value="oligo_HPY"/>
    <property type="match status" value="1"/>
</dbReference>
<dbReference type="PROSITE" id="PS50893">
    <property type="entry name" value="ABC_TRANSPORTER_2"/>
    <property type="match status" value="1"/>
</dbReference>
<evidence type="ECO:0000313" key="7">
    <source>
        <dbReference type="Proteomes" id="UP000298468"/>
    </source>
</evidence>
<accession>A0A4R9BH54</accession>
<dbReference type="InterPro" id="IPR013563">
    <property type="entry name" value="Oligopep_ABC_C"/>
</dbReference>
<evidence type="ECO:0000256" key="4">
    <source>
        <dbReference type="SAM" id="MobiDB-lite"/>
    </source>
</evidence>
<dbReference type="EMBL" id="SOHM01000040">
    <property type="protein sequence ID" value="TFD84512.1"/>
    <property type="molecule type" value="Genomic_DNA"/>
</dbReference>
<reference evidence="6 7" key="1">
    <citation type="submission" date="2019-03" db="EMBL/GenBank/DDBJ databases">
        <title>Genomics of glacier-inhabiting Cryobacterium strains.</title>
        <authorList>
            <person name="Liu Q."/>
            <person name="Xin Y.-H."/>
        </authorList>
    </citation>
    <scope>NUCLEOTIDE SEQUENCE [LARGE SCALE GENOMIC DNA]</scope>
    <source>
        <strain evidence="6 7">Sr59</strain>
    </source>
</reference>
<evidence type="ECO:0000256" key="2">
    <source>
        <dbReference type="ARBA" id="ARBA00022741"/>
    </source>
</evidence>
<dbReference type="CDD" id="cd03257">
    <property type="entry name" value="ABC_NikE_OppD_transporters"/>
    <property type="match status" value="1"/>
</dbReference>
<protein>
    <submittedName>
        <fullName evidence="6">ABC transporter ATP-binding protein</fullName>
    </submittedName>
</protein>
<evidence type="ECO:0000256" key="3">
    <source>
        <dbReference type="ARBA" id="ARBA00022840"/>
    </source>
</evidence>
<keyword evidence="7" id="KW-1185">Reference proteome</keyword>
<dbReference type="InterPro" id="IPR027417">
    <property type="entry name" value="P-loop_NTPase"/>
</dbReference>
<sequence length="366" mass="40066">MTTDTGQRRPSTAPIDDVSVRVRGLTKDFPLGGLFSRRSMRAVDNVDFDIPRGTIVALVGESGSGKSTVARALARLERPTAGSIVVGGRDVLKTEKSAASRRYRGTVQMVFQDPFGSLNPAHRVEHFLERPLRIHGKARSRQEVRRRSAELMRTVGLTEDMLDSYPHELSGGQRQRVSIARALAVDPEIILADEPTSMLDVSVRIGILNLMARLRDERGISMLFITHDLASARYVADTTLVMFAGALVEGGESLELMKNPSHPYTQLLLSAVPDPARTVRYDPHQRALLRRAVLAPTACPWQGPDCSATVPVRHTIGPDHWVRCHLYAPQVSAAANPLLTDSDAQPDLDSAPDLDVAPAPTRKATR</sequence>
<keyword evidence="3 6" id="KW-0067">ATP-binding</keyword>
<keyword evidence="2" id="KW-0547">Nucleotide-binding</keyword>
<dbReference type="GO" id="GO:0005524">
    <property type="term" value="F:ATP binding"/>
    <property type="evidence" value="ECO:0007669"/>
    <property type="project" value="UniProtKB-KW"/>
</dbReference>